<dbReference type="EMBL" id="AP015039">
    <property type="protein sequence ID" value="BAT89995.1"/>
    <property type="molecule type" value="Genomic_DNA"/>
</dbReference>
<organism evidence="2 3">
    <name type="scientific">Vigna angularis var. angularis</name>
    <dbReference type="NCBI Taxonomy" id="157739"/>
    <lineage>
        <taxon>Eukaryota</taxon>
        <taxon>Viridiplantae</taxon>
        <taxon>Streptophyta</taxon>
        <taxon>Embryophyta</taxon>
        <taxon>Tracheophyta</taxon>
        <taxon>Spermatophyta</taxon>
        <taxon>Magnoliopsida</taxon>
        <taxon>eudicotyledons</taxon>
        <taxon>Gunneridae</taxon>
        <taxon>Pentapetalae</taxon>
        <taxon>rosids</taxon>
        <taxon>fabids</taxon>
        <taxon>Fabales</taxon>
        <taxon>Fabaceae</taxon>
        <taxon>Papilionoideae</taxon>
        <taxon>50 kb inversion clade</taxon>
        <taxon>NPAAA clade</taxon>
        <taxon>indigoferoid/millettioid clade</taxon>
        <taxon>Phaseoleae</taxon>
        <taxon>Vigna</taxon>
    </lineage>
</organism>
<evidence type="ECO:0000313" key="2">
    <source>
        <dbReference type="EMBL" id="BAT89995.1"/>
    </source>
</evidence>
<dbReference type="Proteomes" id="UP000291084">
    <property type="component" value="Chromosome 6"/>
</dbReference>
<evidence type="ECO:0000313" key="3">
    <source>
        <dbReference type="Proteomes" id="UP000291084"/>
    </source>
</evidence>
<accession>A0A0S3SB18</accession>
<sequence>MIFTIDPTKDRASESSAKTSFNLSSSEALAAILLLVVVQPSSTIVNGYFQHQASPQEDSQKLRSPLLQTLESLLSS</sequence>
<feature type="region of interest" description="Disordered" evidence="1">
    <location>
        <begin position="1"/>
        <end position="21"/>
    </location>
</feature>
<proteinExistence type="predicted"/>
<protein>
    <submittedName>
        <fullName evidence="2">Uncharacterized protein</fullName>
    </submittedName>
</protein>
<gene>
    <name evidence="2" type="primary">Vigan.06G115100</name>
    <name evidence="2" type="ORF">VIGAN_06115100</name>
</gene>
<dbReference type="AlphaFoldDB" id="A0A0S3SB18"/>
<evidence type="ECO:0000256" key="1">
    <source>
        <dbReference type="SAM" id="MobiDB-lite"/>
    </source>
</evidence>
<reference evidence="2 3" key="1">
    <citation type="journal article" date="2015" name="Sci. Rep.">
        <title>The power of single molecule real-time sequencing technology in the de novo assembly of a eukaryotic genome.</title>
        <authorList>
            <person name="Sakai H."/>
            <person name="Naito K."/>
            <person name="Ogiso-Tanaka E."/>
            <person name="Takahashi Y."/>
            <person name="Iseki K."/>
            <person name="Muto C."/>
            <person name="Satou K."/>
            <person name="Teruya K."/>
            <person name="Shiroma A."/>
            <person name="Shimoji M."/>
            <person name="Hirano T."/>
            <person name="Itoh T."/>
            <person name="Kaga A."/>
            <person name="Tomooka N."/>
        </authorList>
    </citation>
    <scope>NUCLEOTIDE SEQUENCE [LARGE SCALE GENOMIC DNA]</scope>
    <source>
        <strain evidence="3">cv. Shumari</strain>
    </source>
</reference>
<keyword evidence="3" id="KW-1185">Reference proteome</keyword>
<name>A0A0S3SB18_PHAAN</name>
<feature type="non-terminal residue" evidence="2">
    <location>
        <position position="76"/>
    </location>
</feature>